<dbReference type="AlphaFoldDB" id="A0A4C1WZ74"/>
<sequence length="151" mass="16545">MARRPSAINLRDKSRRPARAACAARATSLRDVPGFSNPTAPTYPLTIALFPIEGKTSRCPRGAIAAVVVDGSSTKTIGVLRNEEISWSYLASRILCWLIKSRRWTRSQSRAGEGGLAVIYSRTARATRGRGPLARARVRLGALRRESRCSH</sequence>
<dbReference type="EMBL" id="BGZK01000702">
    <property type="protein sequence ID" value="GBP56836.1"/>
    <property type="molecule type" value="Genomic_DNA"/>
</dbReference>
<dbReference type="Proteomes" id="UP000299102">
    <property type="component" value="Unassembled WGS sequence"/>
</dbReference>
<evidence type="ECO:0000313" key="2">
    <source>
        <dbReference type="Proteomes" id="UP000299102"/>
    </source>
</evidence>
<gene>
    <name evidence="1" type="ORF">EVAR_41472_1</name>
</gene>
<proteinExistence type="predicted"/>
<organism evidence="1 2">
    <name type="scientific">Eumeta variegata</name>
    <name type="common">Bagworm moth</name>
    <name type="synonym">Eumeta japonica</name>
    <dbReference type="NCBI Taxonomy" id="151549"/>
    <lineage>
        <taxon>Eukaryota</taxon>
        <taxon>Metazoa</taxon>
        <taxon>Ecdysozoa</taxon>
        <taxon>Arthropoda</taxon>
        <taxon>Hexapoda</taxon>
        <taxon>Insecta</taxon>
        <taxon>Pterygota</taxon>
        <taxon>Neoptera</taxon>
        <taxon>Endopterygota</taxon>
        <taxon>Lepidoptera</taxon>
        <taxon>Glossata</taxon>
        <taxon>Ditrysia</taxon>
        <taxon>Tineoidea</taxon>
        <taxon>Psychidae</taxon>
        <taxon>Oiketicinae</taxon>
        <taxon>Eumeta</taxon>
    </lineage>
</organism>
<name>A0A4C1WZ74_EUMVA</name>
<accession>A0A4C1WZ74</accession>
<evidence type="ECO:0000313" key="1">
    <source>
        <dbReference type="EMBL" id="GBP56836.1"/>
    </source>
</evidence>
<reference evidence="1 2" key="1">
    <citation type="journal article" date="2019" name="Commun. Biol.">
        <title>The bagworm genome reveals a unique fibroin gene that provides high tensile strength.</title>
        <authorList>
            <person name="Kono N."/>
            <person name="Nakamura H."/>
            <person name="Ohtoshi R."/>
            <person name="Tomita M."/>
            <person name="Numata K."/>
            <person name="Arakawa K."/>
        </authorList>
    </citation>
    <scope>NUCLEOTIDE SEQUENCE [LARGE SCALE GENOMIC DNA]</scope>
</reference>
<protein>
    <submittedName>
        <fullName evidence="1">Uncharacterized protein</fullName>
    </submittedName>
</protein>
<keyword evidence="2" id="KW-1185">Reference proteome</keyword>
<comment type="caution">
    <text evidence="1">The sequence shown here is derived from an EMBL/GenBank/DDBJ whole genome shotgun (WGS) entry which is preliminary data.</text>
</comment>